<protein>
    <submittedName>
        <fullName evidence="2">Uncharacterized protein</fullName>
    </submittedName>
</protein>
<dbReference type="EMBL" id="LAZR01069040">
    <property type="protein sequence ID" value="KKK48481.1"/>
    <property type="molecule type" value="Genomic_DNA"/>
</dbReference>
<evidence type="ECO:0000256" key="1">
    <source>
        <dbReference type="SAM" id="Phobius"/>
    </source>
</evidence>
<accession>A0A0F8YK79</accession>
<gene>
    <name evidence="2" type="ORF">LCGC14_3144670</name>
</gene>
<keyword evidence="1" id="KW-0472">Membrane</keyword>
<dbReference type="AlphaFoldDB" id="A0A0F8YK79"/>
<sequence>MYISYNADIDSRIYDRPKRKMIDWQIVAIIAAPIITLFIGAALNHFLQNRPKLVAHYGHVSGFHSQRGDEEPINIHTHSVVIRNVGRKSAKNIRVSHNYLPDYSVYPDITYEVNVLPGDGAEITIPTLVPKEEVIISYLYFPPITYGQILTTVKSDEGSAKIINVWLAPIVSK</sequence>
<organism evidence="2">
    <name type="scientific">marine sediment metagenome</name>
    <dbReference type="NCBI Taxonomy" id="412755"/>
    <lineage>
        <taxon>unclassified sequences</taxon>
        <taxon>metagenomes</taxon>
        <taxon>ecological metagenomes</taxon>
    </lineage>
</organism>
<keyword evidence="1" id="KW-0812">Transmembrane</keyword>
<feature type="non-terminal residue" evidence="2">
    <location>
        <position position="173"/>
    </location>
</feature>
<feature type="transmembrane region" description="Helical" evidence="1">
    <location>
        <begin position="21"/>
        <end position="43"/>
    </location>
</feature>
<keyword evidence="1" id="KW-1133">Transmembrane helix</keyword>
<name>A0A0F8YK79_9ZZZZ</name>
<proteinExistence type="predicted"/>
<comment type="caution">
    <text evidence="2">The sequence shown here is derived from an EMBL/GenBank/DDBJ whole genome shotgun (WGS) entry which is preliminary data.</text>
</comment>
<reference evidence="2" key="1">
    <citation type="journal article" date="2015" name="Nature">
        <title>Complex archaea that bridge the gap between prokaryotes and eukaryotes.</title>
        <authorList>
            <person name="Spang A."/>
            <person name="Saw J.H."/>
            <person name="Jorgensen S.L."/>
            <person name="Zaremba-Niedzwiedzka K."/>
            <person name="Martijn J."/>
            <person name="Lind A.E."/>
            <person name="van Eijk R."/>
            <person name="Schleper C."/>
            <person name="Guy L."/>
            <person name="Ettema T.J."/>
        </authorList>
    </citation>
    <scope>NUCLEOTIDE SEQUENCE</scope>
</reference>
<evidence type="ECO:0000313" key="2">
    <source>
        <dbReference type="EMBL" id="KKK48481.1"/>
    </source>
</evidence>